<protein>
    <recommendedName>
        <fullName evidence="1">Protein CR006 P-loop domain-containing protein</fullName>
    </recommendedName>
</protein>
<dbReference type="RefSeq" id="WP_089083286.1">
    <property type="nucleotide sequence ID" value="NZ_AP018823.1"/>
</dbReference>
<proteinExistence type="predicted"/>
<dbReference type="AlphaFoldDB" id="A0A3G9GFU0"/>
<dbReference type="KEGG" id="amah:DLM_1893"/>
<dbReference type="SUPFAM" id="SSF52540">
    <property type="entry name" value="P-loop containing nucleoside triphosphate hydrolases"/>
    <property type="match status" value="1"/>
</dbReference>
<evidence type="ECO:0000313" key="2">
    <source>
        <dbReference type="EMBL" id="BBF85509.1"/>
    </source>
</evidence>
<evidence type="ECO:0000313" key="3">
    <source>
        <dbReference type="Proteomes" id="UP000198290"/>
    </source>
</evidence>
<accession>A0A3G9GFU0</accession>
<organism evidence="2 3">
    <name type="scientific">Aquitalea magnusonii</name>
    <dbReference type="NCBI Taxonomy" id="332411"/>
    <lineage>
        <taxon>Bacteria</taxon>
        <taxon>Pseudomonadati</taxon>
        <taxon>Pseudomonadota</taxon>
        <taxon>Betaproteobacteria</taxon>
        <taxon>Neisseriales</taxon>
        <taxon>Chromobacteriaceae</taxon>
        <taxon>Aquitalea</taxon>
    </lineage>
</organism>
<reference evidence="2 3" key="2">
    <citation type="journal article" date="2017" name="Genome Announc.">
        <title>Draft genome sequence of Aquitalea magnusonii strain H3, a plant growth-promoting bacterium of duckweed Lemna minor.</title>
        <authorList>
            <person name="Ishizawa H."/>
            <person name="Kuroda M."/>
            <person name="Ike M."/>
        </authorList>
    </citation>
    <scope>NUCLEOTIDE SEQUENCE [LARGE SCALE GENOMIC DNA]</scope>
    <source>
        <strain evidence="2 3">H3</strain>
    </source>
</reference>
<gene>
    <name evidence="2" type="ORF">DLM_1893</name>
</gene>
<evidence type="ECO:0000259" key="1">
    <source>
        <dbReference type="Pfam" id="PF13166"/>
    </source>
</evidence>
<sequence length="763" mass="84696">MLEKIDQIQGVGLLCDVNGKSLRFHKGTLIYAENGRGKSTLASLMRSVSIGDASLIAERKTIDSSHKPLVHLQFGSGHKVSFSNNAWSESRKELVVFDADFIEKNVHTGGAVSPGHRKNLLEFALGAAAVSAREAEDKATKDAVAANDLLKQLSAQLAGYHPGVLLSDFEKINKIEDADCQIESIQNRIAAAANIASILTRPFPLEVELPQLSIEAFFEILNTTLDDIQEDAEKIVRKHVEKLAINSAETWLSSAQSFDNGMDCPYCGQDTSGVDLIKAYRTHFNAAYGQLKDKVSRLEKGIELRAGEAILDVFESGVASANSIISTWISDFKLESVGFDRCGAAKSLDELKKLLLALAIKKQANPVFFIGDGAELAKAQELWSAVLGFMQESNKQISDAGRALREYTASLKAENKDDLQVQISRLQLSKRRYEPEVIDLFDKFGKAKINADGFDKIKKKARDDLDTLMTNVLGKYEDDINALLAKFGADFRIEKMDANFRGGAPRSEYGLKLRGKSVALQGGAPRFATALSEGDKRTLAFSFFIATTLSDPDLSKRIVVIDDPMCSLDLNRKHHTRVVLKQLYSKVEQLIVLAHDPYFIRDILDDLNSKDGQTQVSVFQLRQAQDGYSVLEKFDVEKECESRYYRHHRMLSEYCETGALDSRSVAKAIRPFLEGYLHRRFPGFIPQGLMFGQVLSYANEMTLPHPVAYLHPLIEELQEINDYAGKFHHDTNPGNADTVQVNSTELKTFCQRSLQIVHSGSAS</sequence>
<dbReference type="OrthoDB" id="9795565at2"/>
<dbReference type="Pfam" id="PF13166">
    <property type="entry name" value="AAA_13"/>
    <property type="match status" value="1"/>
</dbReference>
<dbReference type="Proteomes" id="UP000198290">
    <property type="component" value="Chromosome"/>
</dbReference>
<reference evidence="3" key="3">
    <citation type="journal article" date="2017" name="Plant Physiol. Biochem.">
        <title>Differential oxidative and antioxidative response of duckweed Lemna minor toward plant growth promoting/inhibiting bacteria.</title>
        <authorList>
            <person name="Ishizawa H."/>
            <person name="Kuroda M."/>
            <person name="Morikawa M."/>
            <person name="Ike M."/>
        </authorList>
    </citation>
    <scope>NUCLEOTIDE SEQUENCE [LARGE SCALE GENOMIC DNA]</scope>
    <source>
        <strain evidence="3">H3</strain>
    </source>
</reference>
<dbReference type="InterPro" id="IPR027417">
    <property type="entry name" value="P-loop_NTPase"/>
</dbReference>
<reference evidence="3" key="1">
    <citation type="journal article" date="2017" name="Biotechnol. Biofuels">
        <title>Evaluation of environmental bacterial communities as a factor affecting the growth of duckweed Lemna minor.</title>
        <authorList>
            <person name="Ishizawa H."/>
            <person name="Kuroda M."/>
            <person name="Morikawa M."/>
            <person name="Ike M."/>
        </authorList>
    </citation>
    <scope>NUCLEOTIDE SEQUENCE [LARGE SCALE GENOMIC DNA]</scope>
    <source>
        <strain evidence="3">H3</strain>
    </source>
</reference>
<keyword evidence="3" id="KW-1185">Reference proteome</keyword>
<feature type="domain" description="Protein CR006 P-loop" evidence="1">
    <location>
        <begin position="233"/>
        <end position="683"/>
    </location>
</feature>
<dbReference type="EMBL" id="AP018823">
    <property type="protein sequence ID" value="BBF85509.1"/>
    <property type="molecule type" value="Genomic_DNA"/>
</dbReference>
<name>A0A3G9GFU0_9NEIS</name>
<dbReference type="InterPro" id="IPR026866">
    <property type="entry name" value="CR006_AAA"/>
</dbReference>
<dbReference type="Gene3D" id="3.40.50.300">
    <property type="entry name" value="P-loop containing nucleotide triphosphate hydrolases"/>
    <property type="match status" value="2"/>
</dbReference>